<dbReference type="GO" id="GO:0016787">
    <property type="term" value="F:hydrolase activity"/>
    <property type="evidence" value="ECO:0007669"/>
    <property type="project" value="UniProtKB-KW"/>
</dbReference>
<dbReference type="NCBIfam" id="TIGR01549">
    <property type="entry name" value="HAD-SF-IA-v1"/>
    <property type="match status" value="1"/>
</dbReference>
<proteinExistence type="inferred from homology"/>
<evidence type="ECO:0000256" key="2">
    <source>
        <dbReference type="ARBA" id="ARBA00004818"/>
    </source>
</evidence>
<dbReference type="SFLD" id="SFLDS00003">
    <property type="entry name" value="Haloacid_Dehalogenase"/>
    <property type="match status" value="1"/>
</dbReference>
<evidence type="ECO:0000256" key="1">
    <source>
        <dbReference type="ARBA" id="ARBA00000830"/>
    </source>
</evidence>
<evidence type="ECO:0000313" key="5">
    <source>
        <dbReference type="EMBL" id="MDK3073864.1"/>
    </source>
</evidence>
<comment type="pathway">
    <text evidence="2">Organic acid metabolism; glycolate biosynthesis; glycolate from 2-phosphoglycolate: step 1/1.</text>
</comment>
<dbReference type="InterPro" id="IPR050155">
    <property type="entry name" value="HAD-like_hydrolase_sf"/>
</dbReference>
<dbReference type="PANTHER" id="PTHR43434:SF1">
    <property type="entry name" value="PHOSPHOGLYCOLATE PHOSPHATASE"/>
    <property type="match status" value="1"/>
</dbReference>
<name>A0ABT7FFF0_9RHOB</name>
<sequence>MAPVAAILFDKDGTLFDFAATWEAWARSFLLRATERDQDRAAYVGHQIGFDMASSRFQPDSIVIAGTPAEVAAALVPHLTHLSGDNILAMLNEEAEAAPQAEAVPLAPFLDRLRGLGLKLGVATNDAEAPALAHLGAAGVVDRFDFLAGFDSGYGAKPSPGQLIAFARAVGVHPENVAMVGDSTHDLIAGRAAGMRTVGVLTGMAGPADLGPYADVILPDIGHLPAWLGV</sequence>
<dbReference type="InterPro" id="IPR023214">
    <property type="entry name" value="HAD_sf"/>
</dbReference>
<comment type="similarity">
    <text evidence="3">Belongs to the HAD-like hydrolase superfamily. CbbY/CbbZ/Gph/YieH family.</text>
</comment>
<evidence type="ECO:0000256" key="4">
    <source>
        <dbReference type="ARBA" id="ARBA00013078"/>
    </source>
</evidence>
<gene>
    <name evidence="5" type="ORF">QO034_12145</name>
</gene>
<dbReference type="Pfam" id="PF00702">
    <property type="entry name" value="Hydrolase"/>
    <property type="match status" value="1"/>
</dbReference>
<dbReference type="SFLD" id="SFLDG01129">
    <property type="entry name" value="C1.5:_HAD__Beta-PGM__Phosphata"/>
    <property type="match status" value="1"/>
</dbReference>
<dbReference type="EC" id="3.1.3.18" evidence="4"/>
<dbReference type="SUPFAM" id="SSF56784">
    <property type="entry name" value="HAD-like"/>
    <property type="match status" value="1"/>
</dbReference>
<organism evidence="5 6">
    <name type="scientific">Sedimentitalea xiamensis</name>
    <dbReference type="NCBI Taxonomy" id="3050037"/>
    <lineage>
        <taxon>Bacteria</taxon>
        <taxon>Pseudomonadati</taxon>
        <taxon>Pseudomonadota</taxon>
        <taxon>Alphaproteobacteria</taxon>
        <taxon>Rhodobacterales</taxon>
        <taxon>Paracoccaceae</taxon>
        <taxon>Sedimentitalea</taxon>
    </lineage>
</organism>
<dbReference type="Gene3D" id="1.10.150.240">
    <property type="entry name" value="Putative phosphatase, domain 2"/>
    <property type="match status" value="1"/>
</dbReference>
<dbReference type="Proteomes" id="UP001227126">
    <property type="component" value="Unassembled WGS sequence"/>
</dbReference>
<dbReference type="InterPro" id="IPR036412">
    <property type="entry name" value="HAD-like_sf"/>
</dbReference>
<evidence type="ECO:0000256" key="3">
    <source>
        <dbReference type="ARBA" id="ARBA00006171"/>
    </source>
</evidence>
<evidence type="ECO:0000313" key="6">
    <source>
        <dbReference type="Proteomes" id="UP001227126"/>
    </source>
</evidence>
<reference evidence="5 6" key="1">
    <citation type="submission" date="2023-05" db="EMBL/GenBank/DDBJ databases">
        <title>Sedimentitalea sp. nov. JM2-8.</title>
        <authorList>
            <person name="Huang J."/>
        </authorList>
    </citation>
    <scope>NUCLEOTIDE SEQUENCE [LARGE SCALE GENOMIC DNA]</scope>
    <source>
        <strain evidence="5 6">JM2-8</strain>
    </source>
</reference>
<accession>A0ABT7FFF0</accession>
<dbReference type="InterPro" id="IPR023198">
    <property type="entry name" value="PGP-like_dom2"/>
</dbReference>
<protein>
    <recommendedName>
        <fullName evidence="4">phosphoglycolate phosphatase</fullName>
        <ecNumber evidence="4">3.1.3.18</ecNumber>
    </recommendedName>
</protein>
<comment type="catalytic activity">
    <reaction evidence="1">
        <text>2-phosphoglycolate + H2O = glycolate + phosphate</text>
        <dbReference type="Rhea" id="RHEA:14369"/>
        <dbReference type="ChEBI" id="CHEBI:15377"/>
        <dbReference type="ChEBI" id="CHEBI:29805"/>
        <dbReference type="ChEBI" id="CHEBI:43474"/>
        <dbReference type="ChEBI" id="CHEBI:58033"/>
        <dbReference type="EC" id="3.1.3.18"/>
    </reaction>
</comment>
<dbReference type="PANTHER" id="PTHR43434">
    <property type="entry name" value="PHOSPHOGLYCOLATE PHOSPHATASE"/>
    <property type="match status" value="1"/>
</dbReference>
<dbReference type="Gene3D" id="3.40.50.1000">
    <property type="entry name" value="HAD superfamily/HAD-like"/>
    <property type="match status" value="1"/>
</dbReference>
<keyword evidence="6" id="KW-1185">Reference proteome</keyword>
<comment type="caution">
    <text evidence="5">The sequence shown here is derived from an EMBL/GenBank/DDBJ whole genome shotgun (WGS) entry which is preliminary data.</text>
</comment>
<dbReference type="InterPro" id="IPR006439">
    <property type="entry name" value="HAD-SF_hydro_IA"/>
</dbReference>
<dbReference type="EMBL" id="JASNJE010000013">
    <property type="protein sequence ID" value="MDK3073864.1"/>
    <property type="molecule type" value="Genomic_DNA"/>
</dbReference>
<dbReference type="RefSeq" id="WP_284485800.1">
    <property type="nucleotide sequence ID" value="NZ_JASNJE010000013.1"/>
</dbReference>
<keyword evidence="5" id="KW-0378">Hydrolase</keyword>